<dbReference type="AlphaFoldDB" id="A0A4Z2CLP2"/>
<dbReference type="EMBL" id="SKCS01000594">
    <property type="protein sequence ID" value="TNN05125.1"/>
    <property type="molecule type" value="Genomic_DNA"/>
</dbReference>
<accession>A0A4Z2CLP2</accession>
<comment type="caution">
    <text evidence="1">The sequence shown here is derived from an EMBL/GenBank/DDBJ whole genome shotgun (WGS) entry which is preliminary data.</text>
</comment>
<name>A0A4Z2CLP2_SCHJA</name>
<dbReference type="STRING" id="6182.A0A4Z2CLP2"/>
<keyword evidence="2" id="KW-1185">Reference proteome</keyword>
<protein>
    <submittedName>
        <fullName evidence="1">Uncharacterized protein</fullName>
    </submittedName>
</protein>
<dbReference type="Proteomes" id="UP000311919">
    <property type="component" value="Unassembled WGS sequence"/>
</dbReference>
<evidence type="ECO:0000313" key="1">
    <source>
        <dbReference type="EMBL" id="TNN05125.1"/>
    </source>
</evidence>
<reference evidence="1 2" key="1">
    <citation type="submission" date="2019-03" db="EMBL/GenBank/DDBJ databases">
        <title>An improved genome assembly of the fluke Schistosoma japonicum.</title>
        <authorList>
            <person name="Hu W."/>
            <person name="Luo F."/>
            <person name="Yin M."/>
            <person name="Mo X."/>
            <person name="Sun C."/>
            <person name="Wu Q."/>
            <person name="Zhu B."/>
            <person name="Xiang M."/>
            <person name="Wang J."/>
            <person name="Wang Y."/>
            <person name="Zhang T."/>
            <person name="Xu B."/>
            <person name="Zheng H."/>
            <person name="Feng Z."/>
        </authorList>
    </citation>
    <scope>NUCLEOTIDE SEQUENCE [LARGE SCALE GENOMIC DNA]</scope>
    <source>
        <strain evidence="1">HuSjv2</strain>
        <tissue evidence="1">Worms</tissue>
    </source>
</reference>
<gene>
    <name evidence="1" type="ORF">EWB00_009646</name>
</gene>
<proteinExistence type="predicted"/>
<evidence type="ECO:0000313" key="2">
    <source>
        <dbReference type="Proteomes" id="UP000311919"/>
    </source>
</evidence>
<organism evidence="1 2">
    <name type="scientific">Schistosoma japonicum</name>
    <name type="common">Blood fluke</name>
    <dbReference type="NCBI Taxonomy" id="6182"/>
    <lineage>
        <taxon>Eukaryota</taxon>
        <taxon>Metazoa</taxon>
        <taxon>Spiralia</taxon>
        <taxon>Lophotrochozoa</taxon>
        <taxon>Platyhelminthes</taxon>
        <taxon>Trematoda</taxon>
        <taxon>Digenea</taxon>
        <taxon>Strigeidida</taxon>
        <taxon>Schistosomatoidea</taxon>
        <taxon>Schistosomatidae</taxon>
        <taxon>Schistosoma</taxon>
    </lineage>
</organism>
<sequence>MKTTNLNDVLIFSYQMISSLDLTYEYLTELFLTPFYQLMQTCRKWNHLLTTDKCSEQVTDTPPMISSLSQQKTTTHSKCSNLLIFKTYVKALNLISKTRLLHHIEPNKSVNCNNNDDIQKNNANSTDNLNHLEKYLLLPIVHKIWTSLMKRFHDNHAIVCISITVIQVSHILSCTESVCLRELGPFCRETGIFSQSLRPVMRCTCHASMSSIEIIWTLDPGSTWALLISYLDDFEIQNIYSQRLVKPFEAIQIRNRSMDMPKDTNLKLKNISILLNKLHGNCDTVTK</sequence>
<dbReference type="OrthoDB" id="49511at2759"/>